<accession>A0A9Q3S2P6</accession>
<dbReference type="EMBL" id="JAHVKP010000001">
    <property type="protein sequence ID" value="MBY6219155.1"/>
    <property type="molecule type" value="Genomic_DNA"/>
</dbReference>
<organism evidence="3 4">
    <name type="scientific">Qipengyuania aquimaris</name>
    <dbReference type="NCBI Taxonomy" id="255984"/>
    <lineage>
        <taxon>Bacteria</taxon>
        <taxon>Pseudomonadati</taxon>
        <taxon>Pseudomonadota</taxon>
        <taxon>Alphaproteobacteria</taxon>
        <taxon>Sphingomonadales</taxon>
        <taxon>Erythrobacteraceae</taxon>
        <taxon>Qipengyuania</taxon>
    </lineage>
</organism>
<reference evidence="3" key="1">
    <citation type="submission" date="2021-06" db="EMBL/GenBank/DDBJ databases">
        <title>50 bacteria genomes isolated from Dapeng, Shenzhen, China.</title>
        <authorList>
            <person name="Zheng W."/>
            <person name="Yu S."/>
            <person name="Huang Y."/>
        </authorList>
    </citation>
    <scope>NUCLEOTIDE SEQUENCE</scope>
    <source>
        <strain evidence="3">DP4N28-2</strain>
    </source>
</reference>
<protein>
    <recommendedName>
        <fullName evidence="2">UPF0235 protein KUV31_12465</fullName>
    </recommendedName>
</protein>
<evidence type="ECO:0000256" key="1">
    <source>
        <dbReference type="ARBA" id="ARBA00010364"/>
    </source>
</evidence>
<dbReference type="PANTHER" id="PTHR13420:SF7">
    <property type="entry name" value="UPF0235 PROTEIN C15ORF40"/>
    <property type="match status" value="1"/>
</dbReference>
<dbReference type="Gene3D" id="3.30.1200.10">
    <property type="entry name" value="YggU-like"/>
    <property type="match status" value="1"/>
</dbReference>
<dbReference type="InterPro" id="IPR003746">
    <property type="entry name" value="DUF167"/>
</dbReference>
<dbReference type="RefSeq" id="WP_222405759.1">
    <property type="nucleotide sequence ID" value="NZ_JAHVKP010000001.1"/>
</dbReference>
<sequence length="93" mass="9958">MARIRQALPAASEIESLIDDRGQLKVRVTPGARTDDVSLVEGQLAVKTRAKPQDGAANEAVMAVVAKALGLAPSKVELLRGQTSRQKVLRITR</sequence>
<dbReference type="Pfam" id="PF02594">
    <property type="entry name" value="DUF167"/>
    <property type="match status" value="1"/>
</dbReference>
<dbReference type="NCBIfam" id="TIGR00251">
    <property type="entry name" value="DUF167 family protein"/>
    <property type="match status" value="1"/>
</dbReference>
<dbReference type="HAMAP" id="MF_00634">
    <property type="entry name" value="UPF0235"/>
    <property type="match status" value="1"/>
</dbReference>
<dbReference type="Proteomes" id="UP000824927">
    <property type="component" value="Unassembled WGS sequence"/>
</dbReference>
<dbReference type="GO" id="GO:0005737">
    <property type="term" value="C:cytoplasm"/>
    <property type="evidence" value="ECO:0007669"/>
    <property type="project" value="TreeGrafter"/>
</dbReference>
<dbReference type="InterPro" id="IPR036591">
    <property type="entry name" value="YggU-like_sf"/>
</dbReference>
<evidence type="ECO:0000313" key="3">
    <source>
        <dbReference type="EMBL" id="MBY6219155.1"/>
    </source>
</evidence>
<comment type="caution">
    <text evidence="3">The sequence shown here is derived from an EMBL/GenBank/DDBJ whole genome shotgun (WGS) entry which is preliminary data.</text>
</comment>
<dbReference type="PANTHER" id="PTHR13420">
    <property type="entry name" value="UPF0235 PROTEIN C15ORF40"/>
    <property type="match status" value="1"/>
</dbReference>
<evidence type="ECO:0000256" key="2">
    <source>
        <dbReference type="HAMAP-Rule" id="MF_00634"/>
    </source>
</evidence>
<name>A0A9Q3S2P6_9SPHN</name>
<dbReference type="SUPFAM" id="SSF69786">
    <property type="entry name" value="YggU-like"/>
    <property type="match status" value="1"/>
</dbReference>
<proteinExistence type="inferred from homology"/>
<dbReference type="AlphaFoldDB" id="A0A9Q3S2P6"/>
<comment type="similarity">
    <text evidence="1 2">Belongs to the UPF0235 family.</text>
</comment>
<gene>
    <name evidence="3" type="ORF">KUV31_12465</name>
</gene>
<evidence type="ECO:0000313" key="4">
    <source>
        <dbReference type="Proteomes" id="UP000824927"/>
    </source>
</evidence>
<dbReference type="SMART" id="SM01152">
    <property type="entry name" value="DUF167"/>
    <property type="match status" value="1"/>
</dbReference>